<evidence type="ECO:0000256" key="1">
    <source>
        <dbReference type="SAM" id="MobiDB-lite"/>
    </source>
</evidence>
<proteinExistence type="predicted"/>
<feature type="region of interest" description="Disordered" evidence="1">
    <location>
        <begin position="1"/>
        <end position="47"/>
    </location>
</feature>
<keyword evidence="3" id="KW-1185">Reference proteome</keyword>
<dbReference type="Proteomes" id="UP001048976">
    <property type="component" value="Unassembled WGS sequence"/>
</dbReference>
<evidence type="ECO:0000313" key="3">
    <source>
        <dbReference type="Proteomes" id="UP001048976"/>
    </source>
</evidence>
<accession>A0ABS6P2F5</accession>
<dbReference type="EMBL" id="JAHSTY010000002">
    <property type="protein sequence ID" value="MBV4454645.1"/>
    <property type="molecule type" value="Genomic_DNA"/>
</dbReference>
<evidence type="ECO:0000313" key="2">
    <source>
        <dbReference type="EMBL" id="MBV4454645.1"/>
    </source>
</evidence>
<sequence>MLVTSNLNSAHASRLEMPGLPTSDAGPRAPKNDGLRPPNGNELSSLGDRRTAEKISDNPLFNVFNHLPTHVVENFYNQIGGNWNDTKFSANARASFARKAEHVLNYIDKAGGRNGTPNNKKIDGIELYMAGLTHTARGVTETQRLLNFTDHGYPGLSFETRRYPRNA</sequence>
<protein>
    <submittedName>
        <fullName evidence="2">Uncharacterized protein</fullName>
    </submittedName>
</protein>
<feature type="compositionally biased region" description="Polar residues" evidence="1">
    <location>
        <begin position="1"/>
        <end position="11"/>
    </location>
</feature>
<gene>
    <name evidence="2" type="ORF">KVG91_18785</name>
</gene>
<dbReference type="RefSeq" id="WP_169378124.1">
    <property type="nucleotide sequence ID" value="NZ_JAHSTY010000002.1"/>
</dbReference>
<comment type="caution">
    <text evidence="2">The sequence shown here is derived from an EMBL/GenBank/DDBJ whole genome shotgun (WGS) entry which is preliminary data.</text>
</comment>
<reference evidence="2" key="1">
    <citation type="submission" date="2021-06" db="EMBL/GenBank/DDBJ databases">
        <title>Updating the genus Pseudomonas: Description of 43 new species and partition of the Pseudomonas putida group.</title>
        <authorList>
            <person name="Girard L."/>
            <person name="Lood C."/>
            <person name="Vandamme P."/>
            <person name="Rokni-Zadeh H."/>
            <person name="Van Noort V."/>
            <person name="Hofte M."/>
            <person name="Lavigne R."/>
            <person name="De Mot R."/>
        </authorList>
    </citation>
    <scope>NUCLEOTIDE SEQUENCE</scope>
    <source>
        <strain evidence="2">SWRI103</strain>
    </source>
</reference>
<organism evidence="2 3">
    <name type="scientific">Pseudomonas azadiae</name>
    <dbReference type="NCBI Taxonomy" id="2843612"/>
    <lineage>
        <taxon>Bacteria</taxon>
        <taxon>Pseudomonadati</taxon>
        <taxon>Pseudomonadota</taxon>
        <taxon>Gammaproteobacteria</taxon>
        <taxon>Pseudomonadales</taxon>
        <taxon>Pseudomonadaceae</taxon>
        <taxon>Pseudomonas</taxon>
    </lineage>
</organism>
<name>A0ABS6P2F5_9PSED</name>